<dbReference type="InterPro" id="IPR003018">
    <property type="entry name" value="GAF"/>
</dbReference>
<comment type="caution">
    <text evidence="5">The sequence shown here is derived from an EMBL/GenBank/DDBJ whole genome shotgun (WGS) entry which is preliminary data.</text>
</comment>
<dbReference type="InterPro" id="IPR016132">
    <property type="entry name" value="Phyto_chromo_attachment"/>
</dbReference>
<dbReference type="InterPro" id="IPR029016">
    <property type="entry name" value="GAF-like_dom_sf"/>
</dbReference>
<dbReference type="Proteomes" id="UP001154282">
    <property type="component" value="Unassembled WGS sequence"/>
</dbReference>
<feature type="compositionally biased region" description="Acidic residues" evidence="3">
    <location>
        <begin position="104"/>
        <end position="123"/>
    </location>
</feature>
<keyword evidence="6" id="KW-1185">Reference proteome</keyword>
<accession>A0AAV0MEA9</accession>
<dbReference type="SUPFAM" id="SSF55781">
    <property type="entry name" value="GAF domain-like"/>
    <property type="match status" value="1"/>
</dbReference>
<dbReference type="Pfam" id="PF01590">
    <property type="entry name" value="GAF"/>
    <property type="match status" value="1"/>
</dbReference>
<organism evidence="5 6">
    <name type="scientific">Linum tenue</name>
    <dbReference type="NCBI Taxonomy" id="586396"/>
    <lineage>
        <taxon>Eukaryota</taxon>
        <taxon>Viridiplantae</taxon>
        <taxon>Streptophyta</taxon>
        <taxon>Embryophyta</taxon>
        <taxon>Tracheophyta</taxon>
        <taxon>Spermatophyta</taxon>
        <taxon>Magnoliopsida</taxon>
        <taxon>eudicotyledons</taxon>
        <taxon>Gunneridae</taxon>
        <taxon>Pentapetalae</taxon>
        <taxon>rosids</taxon>
        <taxon>fabids</taxon>
        <taxon>Malpighiales</taxon>
        <taxon>Linaceae</taxon>
        <taxon>Linum</taxon>
    </lineage>
</organism>
<evidence type="ECO:0000313" key="5">
    <source>
        <dbReference type="EMBL" id="CAI0444816.1"/>
    </source>
</evidence>
<evidence type="ECO:0000313" key="6">
    <source>
        <dbReference type="Proteomes" id="UP001154282"/>
    </source>
</evidence>
<proteinExistence type="inferred from homology"/>
<evidence type="ECO:0000256" key="3">
    <source>
        <dbReference type="SAM" id="MobiDB-lite"/>
    </source>
</evidence>
<evidence type="ECO:0000256" key="1">
    <source>
        <dbReference type="ARBA" id="ARBA00008235"/>
    </source>
</evidence>
<comment type="similarity">
    <text evidence="1">Belongs to the phytochrome family.</text>
</comment>
<sequence>MQSLPGGDIKLLCDIVVECVRELTGYDRVMVYKFHEDEHGEVVAENKRADLEPYMGLHYPATDIPQASRFLFRQNRGKMKSKGSKGKRAQAPISSSNVLNVSEAECDDVGMDSSSGEEMEIENDASTSKVL</sequence>
<feature type="compositionally biased region" description="Basic residues" evidence="3">
    <location>
        <begin position="77"/>
        <end position="88"/>
    </location>
</feature>
<protein>
    <recommendedName>
        <fullName evidence="4">Phytochrome chromophore attachment site domain-containing protein</fullName>
    </recommendedName>
</protein>
<reference evidence="5" key="1">
    <citation type="submission" date="2022-08" db="EMBL/GenBank/DDBJ databases">
        <authorList>
            <person name="Gutierrez-Valencia J."/>
        </authorList>
    </citation>
    <scope>NUCLEOTIDE SEQUENCE</scope>
</reference>
<evidence type="ECO:0000259" key="4">
    <source>
        <dbReference type="PROSITE" id="PS50046"/>
    </source>
</evidence>
<dbReference type="EMBL" id="CAMGYJ010000007">
    <property type="protein sequence ID" value="CAI0444816.1"/>
    <property type="molecule type" value="Genomic_DNA"/>
</dbReference>
<gene>
    <name evidence="5" type="ORF">LITE_LOCUS28259</name>
</gene>
<keyword evidence="2" id="KW-0675">Receptor</keyword>
<feature type="region of interest" description="Disordered" evidence="3">
    <location>
        <begin position="77"/>
        <end position="131"/>
    </location>
</feature>
<dbReference type="Gene3D" id="3.30.450.40">
    <property type="match status" value="1"/>
</dbReference>
<name>A0AAV0MEA9_9ROSI</name>
<evidence type="ECO:0000256" key="2">
    <source>
        <dbReference type="ARBA" id="ARBA00023170"/>
    </source>
</evidence>
<feature type="domain" description="Phytochrome chromophore attachment site" evidence="4">
    <location>
        <begin position="8"/>
        <end position="79"/>
    </location>
</feature>
<dbReference type="AlphaFoldDB" id="A0AAV0MEA9"/>
<dbReference type="PROSITE" id="PS50046">
    <property type="entry name" value="PHYTOCHROME_2"/>
    <property type="match status" value="1"/>
</dbReference>